<dbReference type="PANTHER" id="PTHR22801">
    <property type="entry name" value="LITHOSTATHINE"/>
    <property type="match status" value="1"/>
</dbReference>
<dbReference type="PROSITE" id="PS00615">
    <property type="entry name" value="C_TYPE_LECTIN_1"/>
    <property type="match status" value="1"/>
</dbReference>
<organism evidence="4 5">
    <name type="scientific">Elysia chlorotica</name>
    <name type="common">Eastern emerald elysia</name>
    <name type="synonym">Sea slug</name>
    <dbReference type="NCBI Taxonomy" id="188477"/>
    <lineage>
        <taxon>Eukaryota</taxon>
        <taxon>Metazoa</taxon>
        <taxon>Spiralia</taxon>
        <taxon>Lophotrochozoa</taxon>
        <taxon>Mollusca</taxon>
        <taxon>Gastropoda</taxon>
        <taxon>Heterobranchia</taxon>
        <taxon>Euthyneura</taxon>
        <taxon>Panpulmonata</taxon>
        <taxon>Sacoglossa</taxon>
        <taxon>Placobranchoidea</taxon>
        <taxon>Plakobranchidae</taxon>
        <taxon>Elysia</taxon>
    </lineage>
</organism>
<keyword evidence="1" id="KW-1015">Disulfide bond</keyword>
<feature type="domain" description="C-type lectin" evidence="3">
    <location>
        <begin position="147"/>
        <end position="261"/>
    </location>
</feature>
<keyword evidence="2" id="KW-0732">Signal</keyword>
<evidence type="ECO:0000313" key="5">
    <source>
        <dbReference type="Proteomes" id="UP000271974"/>
    </source>
</evidence>
<feature type="signal peptide" evidence="2">
    <location>
        <begin position="1"/>
        <end position="27"/>
    </location>
</feature>
<proteinExistence type="predicted"/>
<evidence type="ECO:0000256" key="1">
    <source>
        <dbReference type="ARBA" id="ARBA00023157"/>
    </source>
</evidence>
<dbReference type="PANTHER" id="PTHR22801:SF63">
    <property type="entry name" value="C-TYPE LECTIN DOMAIN-CONTAINING PROTEIN"/>
    <property type="match status" value="1"/>
</dbReference>
<protein>
    <recommendedName>
        <fullName evidence="3">C-type lectin domain-containing protein</fullName>
    </recommendedName>
</protein>
<gene>
    <name evidence="4" type="ORF">EGW08_023591</name>
</gene>
<reference evidence="4 5" key="1">
    <citation type="submission" date="2019-01" db="EMBL/GenBank/DDBJ databases">
        <title>A draft genome assembly of the solar-powered sea slug Elysia chlorotica.</title>
        <authorList>
            <person name="Cai H."/>
            <person name="Li Q."/>
            <person name="Fang X."/>
            <person name="Li J."/>
            <person name="Curtis N.E."/>
            <person name="Altenburger A."/>
            <person name="Shibata T."/>
            <person name="Feng M."/>
            <person name="Maeda T."/>
            <person name="Schwartz J.A."/>
            <person name="Shigenobu S."/>
            <person name="Lundholm N."/>
            <person name="Nishiyama T."/>
            <person name="Yang H."/>
            <person name="Hasebe M."/>
            <person name="Li S."/>
            <person name="Pierce S.K."/>
            <person name="Wang J."/>
        </authorList>
    </citation>
    <scope>NUCLEOTIDE SEQUENCE [LARGE SCALE GENOMIC DNA]</scope>
    <source>
        <strain evidence="4">EC2010</strain>
        <tissue evidence="4">Whole organism of an adult</tissue>
    </source>
</reference>
<keyword evidence="5" id="KW-1185">Reference proteome</keyword>
<dbReference type="InterPro" id="IPR001304">
    <property type="entry name" value="C-type_lectin-like"/>
</dbReference>
<dbReference type="PROSITE" id="PS51257">
    <property type="entry name" value="PROKAR_LIPOPROTEIN"/>
    <property type="match status" value="1"/>
</dbReference>
<evidence type="ECO:0000259" key="3">
    <source>
        <dbReference type="PROSITE" id="PS50041"/>
    </source>
</evidence>
<dbReference type="InterPro" id="IPR016186">
    <property type="entry name" value="C-type_lectin-like/link_sf"/>
</dbReference>
<evidence type="ECO:0000313" key="4">
    <source>
        <dbReference type="EMBL" id="RUS68647.1"/>
    </source>
</evidence>
<dbReference type="SMART" id="SM00034">
    <property type="entry name" value="CLECT"/>
    <property type="match status" value="1"/>
</dbReference>
<dbReference type="AlphaFoldDB" id="A0A3S1GYF0"/>
<dbReference type="InterPro" id="IPR050801">
    <property type="entry name" value="Ca-Dep_Lectins_ImmuneDev"/>
</dbReference>
<sequence length="269" mass="28944">MYKLYICQKFGFAILLLLVVLHKGGTSNGTLSGCQSFAGRVSVSLAFTATTLTSVSPFVPHRLMSPGWSGIPTVLECAHLTVRGYPQARGYLYHGVSGSCTPLLWLESPTKPSAREVTAEEGTLYLSGICGNGFTLHEYGLVGDLACLRDSVSTATYKVATRTCASWGGHLASVKTSAKLDLIANISSGESRWIGLDDIDTEGQHIWQSDGSMLTSAEQEAVFFDSEPNDANGAEDCVQFRGPIRKLNDMPCYYGLGFVCEMTIPTVDC</sequence>
<dbReference type="EMBL" id="RQTK01002145">
    <property type="protein sequence ID" value="RUS68647.1"/>
    <property type="molecule type" value="Genomic_DNA"/>
</dbReference>
<dbReference type="Pfam" id="PF00059">
    <property type="entry name" value="Lectin_C"/>
    <property type="match status" value="1"/>
</dbReference>
<evidence type="ECO:0000256" key="2">
    <source>
        <dbReference type="SAM" id="SignalP"/>
    </source>
</evidence>
<accession>A0A3S1GYF0</accession>
<dbReference type="Gene3D" id="3.10.100.10">
    <property type="entry name" value="Mannose-Binding Protein A, subunit A"/>
    <property type="match status" value="1"/>
</dbReference>
<dbReference type="OrthoDB" id="6271941at2759"/>
<comment type="caution">
    <text evidence="4">The sequence shown here is derived from an EMBL/GenBank/DDBJ whole genome shotgun (WGS) entry which is preliminary data.</text>
</comment>
<dbReference type="PROSITE" id="PS50041">
    <property type="entry name" value="C_TYPE_LECTIN_2"/>
    <property type="match status" value="1"/>
</dbReference>
<dbReference type="SUPFAM" id="SSF56436">
    <property type="entry name" value="C-type lectin-like"/>
    <property type="match status" value="1"/>
</dbReference>
<dbReference type="CDD" id="cd00037">
    <property type="entry name" value="CLECT"/>
    <property type="match status" value="1"/>
</dbReference>
<dbReference type="InterPro" id="IPR018378">
    <property type="entry name" value="C-type_lectin_CS"/>
</dbReference>
<feature type="chain" id="PRO_5018670959" description="C-type lectin domain-containing protein" evidence="2">
    <location>
        <begin position="28"/>
        <end position="269"/>
    </location>
</feature>
<dbReference type="Proteomes" id="UP000271974">
    <property type="component" value="Unassembled WGS sequence"/>
</dbReference>
<name>A0A3S1GYF0_ELYCH</name>
<dbReference type="InterPro" id="IPR016187">
    <property type="entry name" value="CTDL_fold"/>
</dbReference>